<feature type="non-terminal residue" evidence="1">
    <location>
        <position position="1"/>
    </location>
</feature>
<sequence>VKKLARLPLVFTDEHGLPLVLHAGSVLSYRDVALLSRGRVVVHRKCIVTAMARDAANARNIQLIKQE</sequence>
<dbReference type="NCBIfam" id="TIGR04493">
    <property type="entry name" value="microcomp_PduM"/>
    <property type="match status" value="1"/>
</dbReference>
<protein>
    <submittedName>
        <fullName evidence="1">Propanediol utilization microcompartment protein PduM</fullName>
    </submittedName>
</protein>
<dbReference type="EMBL" id="AAMJIC010000132">
    <property type="protein sequence ID" value="EDH9461839.1"/>
    <property type="molecule type" value="Genomic_DNA"/>
</dbReference>
<reference evidence="1" key="1">
    <citation type="submission" date="2018-07" db="EMBL/GenBank/DDBJ databases">
        <authorList>
            <person name="Ashton P.M."/>
            <person name="Dallman T."/>
            <person name="Nair S."/>
            <person name="De Pinna E."/>
            <person name="Peters T."/>
            <person name="Grant K."/>
        </authorList>
    </citation>
    <scope>NUCLEOTIDE SEQUENCE</scope>
    <source>
        <strain evidence="1">351313</strain>
    </source>
</reference>
<comment type="caution">
    <text evidence="1">The sequence shown here is derived from an EMBL/GenBank/DDBJ whole genome shotgun (WGS) entry which is preliminary data.</text>
</comment>
<organism evidence="1">
    <name type="scientific">Salmonella typhimurium</name>
    <dbReference type="NCBI Taxonomy" id="90371"/>
    <lineage>
        <taxon>Bacteria</taxon>
        <taxon>Pseudomonadati</taxon>
        <taxon>Pseudomonadota</taxon>
        <taxon>Gammaproteobacteria</taxon>
        <taxon>Enterobacterales</taxon>
        <taxon>Enterobacteriaceae</taxon>
        <taxon>Salmonella</taxon>
    </lineage>
</organism>
<dbReference type="AlphaFoldDB" id="A0A636B9Y6"/>
<evidence type="ECO:0000313" key="1">
    <source>
        <dbReference type="EMBL" id="EDH9461839.1"/>
    </source>
</evidence>
<name>A0A636B9Y6_SALTM</name>
<gene>
    <name evidence="1" type="primary">pduM</name>
    <name evidence="1" type="ORF">CC453_23955</name>
</gene>
<dbReference type="InterPro" id="IPR030992">
    <property type="entry name" value="PduM"/>
</dbReference>
<accession>A0A636B9Y6</accession>
<proteinExistence type="predicted"/>
<dbReference type="Pfam" id="PF15953">
    <property type="entry name" value="PDU_like"/>
    <property type="match status" value="1"/>
</dbReference>
<dbReference type="GO" id="GO:0005198">
    <property type="term" value="F:structural molecule activity"/>
    <property type="evidence" value="ECO:0007669"/>
    <property type="project" value="InterPro"/>
</dbReference>